<evidence type="ECO:0000256" key="5">
    <source>
        <dbReference type="SAM" id="MobiDB-lite"/>
    </source>
</evidence>
<reference evidence="8 9" key="1">
    <citation type="submission" date="2022-04" db="EMBL/GenBank/DDBJ databases">
        <title>Gracilibacillus sp. isolated from saltern.</title>
        <authorList>
            <person name="Won M."/>
            <person name="Lee C.-M."/>
            <person name="Woen H.-Y."/>
            <person name="Kwon S.-W."/>
        </authorList>
    </citation>
    <scope>NUCLEOTIDE SEQUENCE [LARGE SCALE GENOMIC DNA]</scope>
    <source>
        <strain evidence="8 9">SSPM10-3</strain>
    </source>
</reference>
<sequence length="422" mass="44758">MSDEFNRFDQEEQEQQAPQAKEMHVKKNKDAGLSKMLFSGVAGGLIVALFSGGIFISILDDEESNTTDVASNTTEQTESSSSNQESVPTTNMANEEDEATTNNAIQQVSDAVVGVSNIQQVNLWEESNASGTGSGVIYKKEGDSAYIVTNNHVVEGAQEVQITLTNGEQVKAEILGTDQLTDLAVLKIPGDQVETVATLGSSSDVGVGQTAIAIGNPLGQDFAGSVTKGIISGVERSVDVDLNGDSQPDWTTEVLQTDAAINPGNSGGALINSKGEVIGINSMKIALESVEGIGFAIPIDDAKPVIEQLETEGEVVRPFVGISAVDLSTVPEQHRQQTLNLSEDVQNGLVVAQVQSGSPAANAGLQQYDVVTSINDKQLESMLDLKTYLYNETEIGEEVSLTFYRDGEKQTVNLTLSEQGNL</sequence>
<proteinExistence type="inferred from homology"/>
<keyword evidence="4" id="KW-0720">Serine protease</keyword>
<dbReference type="PROSITE" id="PS50106">
    <property type="entry name" value="PDZ"/>
    <property type="match status" value="1"/>
</dbReference>
<organism evidence="8 9">
    <name type="scientific">Gracilibacillus salinarum</name>
    <dbReference type="NCBI Taxonomy" id="2932255"/>
    <lineage>
        <taxon>Bacteria</taxon>
        <taxon>Bacillati</taxon>
        <taxon>Bacillota</taxon>
        <taxon>Bacilli</taxon>
        <taxon>Bacillales</taxon>
        <taxon>Bacillaceae</taxon>
        <taxon>Gracilibacillus</taxon>
    </lineage>
</organism>
<dbReference type="InterPro" id="IPR036034">
    <property type="entry name" value="PDZ_sf"/>
</dbReference>
<dbReference type="Proteomes" id="UP000831537">
    <property type="component" value="Chromosome"/>
</dbReference>
<accession>A0ABY4GKG5</accession>
<dbReference type="InterPro" id="IPR043504">
    <property type="entry name" value="Peptidase_S1_PA_chymotrypsin"/>
</dbReference>
<evidence type="ECO:0000259" key="7">
    <source>
        <dbReference type="PROSITE" id="PS50106"/>
    </source>
</evidence>
<feature type="region of interest" description="Disordered" evidence="5">
    <location>
        <begin position="64"/>
        <end position="93"/>
    </location>
</feature>
<dbReference type="RefSeq" id="WP_244741741.1">
    <property type="nucleotide sequence ID" value="NZ_CP095071.1"/>
</dbReference>
<feature type="domain" description="PDZ" evidence="7">
    <location>
        <begin position="324"/>
        <end position="382"/>
    </location>
</feature>
<name>A0ABY4GKG5_9BACI</name>
<keyword evidence="6" id="KW-1133">Transmembrane helix</keyword>
<keyword evidence="2 8" id="KW-0645">Protease</keyword>
<evidence type="ECO:0000256" key="6">
    <source>
        <dbReference type="SAM" id="Phobius"/>
    </source>
</evidence>
<dbReference type="PRINTS" id="PR00834">
    <property type="entry name" value="PROTEASES2C"/>
</dbReference>
<dbReference type="Pfam" id="PF13365">
    <property type="entry name" value="Trypsin_2"/>
    <property type="match status" value="1"/>
</dbReference>
<dbReference type="InterPro" id="IPR001940">
    <property type="entry name" value="Peptidase_S1C"/>
</dbReference>
<keyword evidence="3" id="KW-0378">Hydrolase</keyword>
<feature type="compositionally biased region" description="Basic and acidic residues" evidence="5">
    <location>
        <begin position="1"/>
        <end position="10"/>
    </location>
</feature>
<feature type="region of interest" description="Disordered" evidence="5">
    <location>
        <begin position="1"/>
        <end position="27"/>
    </location>
</feature>
<gene>
    <name evidence="8" type="ORF">MUN87_16310</name>
</gene>
<dbReference type="InterPro" id="IPR001478">
    <property type="entry name" value="PDZ"/>
</dbReference>
<evidence type="ECO:0000313" key="8">
    <source>
        <dbReference type="EMBL" id="UOQ84257.1"/>
    </source>
</evidence>
<dbReference type="CDD" id="cd06781">
    <property type="entry name" value="cpPDZ_BsHtra-like"/>
    <property type="match status" value="1"/>
</dbReference>
<keyword evidence="6" id="KW-0472">Membrane</keyword>
<dbReference type="GO" id="GO:0006508">
    <property type="term" value="P:proteolysis"/>
    <property type="evidence" value="ECO:0007669"/>
    <property type="project" value="UniProtKB-KW"/>
</dbReference>
<keyword evidence="6" id="KW-0812">Transmembrane</keyword>
<dbReference type="InterPro" id="IPR009003">
    <property type="entry name" value="Peptidase_S1_PA"/>
</dbReference>
<evidence type="ECO:0000256" key="3">
    <source>
        <dbReference type="ARBA" id="ARBA00022801"/>
    </source>
</evidence>
<evidence type="ECO:0000256" key="1">
    <source>
        <dbReference type="ARBA" id="ARBA00010541"/>
    </source>
</evidence>
<dbReference type="SUPFAM" id="SSF50156">
    <property type="entry name" value="PDZ domain-like"/>
    <property type="match status" value="1"/>
</dbReference>
<dbReference type="SUPFAM" id="SSF50494">
    <property type="entry name" value="Trypsin-like serine proteases"/>
    <property type="match status" value="1"/>
</dbReference>
<keyword evidence="9" id="KW-1185">Reference proteome</keyword>
<evidence type="ECO:0000313" key="9">
    <source>
        <dbReference type="Proteomes" id="UP000831537"/>
    </source>
</evidence>
<dbReference type="InterPro" id="IPR051201">
    <property type="entry name" value="Chloro_Bact_Ser_Proteases"/>
</dbReference>
<dbReference type="PANTHER" id="PTHR43343">
    <property type="entry name" value="PEPTIDASE S12"/>
    <property type="match status" value="1"/>
</dbReference>
<protein>
    <submittedName>
        <fullName evidence="8">S1C family serine protease</fullName>
    </submittedName>
</protein>
<dbReference type="Pfam" id="PF13180">
    <property type="entry name" value="PDZ_2"/>
    <property type="match status" value="1"/>
</dbReference>
<dbReference type="EMBL" id="CP095071">
    <property type="protein sequence ID" value="UOQ84257.1"/>
    <property type="molecule type" value="Genomic_DNA"/>
</dbReference>
<dbReference type="Gene3D" id="2.40.10.10">
    <property type="entry name" value="Trypsin-like serine proteases"/>
    <property type="match status" value="2"/>
</dbReference>
<dbReference type="PANTHER" id="PTHR43343:SF3">
    <property type="entry name" value="PROTEASE DO-LIKE 8, CHLOROPLASTIC"/>
    <property type="match status" value="1"/>
</dbReference>
<feature type="transmembrane region" description="Helical" evidence="6">
    <location>
        <begin position="36"/>
        <end position="59"/>
    </location>
</feature>
<evidence type="ECO:0000256" key="4">
    <source>
        <dbReference type="ARBA" id="ARBA00022825"/>
    </source>
</evidence>
<dbReference type="GO" id="GO:0008233">
    <property type="term" value="F:peptidase activity"/>
    <property type="evidence" value="ECO:0007669"/>
    <property type="project" value="UniProtKB-KW"/>
</dbReference>
<feature type="compositionally biased region" description="Low complexity" evidence="5">
    <location>
        <begin position="71"/>
        <end position="86"/>
    </location>
</feature>
<comment type="similarity">
    <text evidence="1">Belongs to the peptidase S1C family.</text>
</comment>
<dbReference type="Gene3D" id="2.30.42.10">
    <property type="match status" value="1"/>
</dbReference>
<dbReference type="SMART" id="SM00228">
    <property type="entry name" value="PDZ"/>
    <property type="match status" value="1"/>
</dbReference>
<evidence type="ECO:0000256" key="2">
    <source>
        <dbReference type="ARBA" id="ARBA00022670"/>
    </source>
</evidence>